<sequence>MSQDYEDKMQQVNDRLLASCDAALARGLSPKRIQRTLHQVAAEGISSPTTPPPSRSRVILYTISILIVAPVVASLVVDILLNCSKILSSFHSRRCLLPSHPLLMEMVRPVAPCNFCANQELVELSEPPNASWFGELAYRGLPIILRNYSVMTKTTSLDLATLTGILKEETKFWEEDNQEEDECQFLPFRSPFTSLRHALDVIPDMTGWGEPWYIGWSNCHPGVAAKLRSLIPRPAFLPEKSESSAIDWIFIGSPGLGAAMHIDYVRRPSWQLQLSGVKTWELRPPPECETECPPSITFTIYPGDLLFLETNTWYHQTFVEGKDLSISIGSEYD</sequence>
<name>A0A226DZD4_FOLCA</name>
<comment type="caution">
    <text evidence="2">The sequence shown here is derived from an EMBL/GenBank/DDBJ whole genome shotgun (WGS) entry which is preliminary data.</text>
</comment>
<reference evidence="2 3" key="1">
    <citation type="submission" date="2015-12" db="EMBL/GenBank/DDBJ databases">
        <title>The genome of Folsomia candida.</title>
        <authorList>
            <person name="Faddeeva A."/>
            <person name="Derks M.F."/>
            <person name="Anvar Y."/>
            <person name="Smit S."/>
            <person name="Van Straalen N."/>
            <person name="Roelofs D."/>
        </authorList>
    </citation>
    <scope>NUCLEOTIDE SEQUENCE [LARGE SCALE GENOMIC DNA]</scope>
    <source>
        <strain evidence="2 3">VU population</strain>
        <tissue evidence="2">Whole body</tissue>
    </source>
</reference>
<evidence type="ECO:0000313" key="3">
    <source>
        <dbReference type="Proteomes" id="UP000198287"/>
    </source>
</evidence>
<evidence type="ECO:0000256" key="1">
    <source>
        <dbReference type="SAM" id="Phobius"/>
    </source>
</evidence>
<accession>A0A226DZD4</accession>
<protein>
    <recommendedName>
        <fullName evidence="4">Bifunctional arginine demethylase and lysyl-hydroxylase JMJD6</fullName>
    </recommendedName>
</protein>
<keyword evidence="1" id="KW-0812">Transmembrane</keyword>
<dbReference type="PANTHER" id="PTHR12480">
    <property type="entry name" value="ARGININE DEMETHYLASE AND LYSYL-HYDROXYLASE JMJD"/>
    <property type="match status" value="1"/>
</dbReference>
<dbReference type="STRING" id="158441.A0A226DZD4"/>
<dbReference type="OMA" id="PECETEC"/>
<dbReference type="InterPro" id="IPR050910">
    <property type="entry name" value="JMJD6_ArgDemeth/LysHydrox"/>
</dbReference>
<dbReference type="EMBL" id="LNIX01000008">
    <property type="protein sequence ID" value="OXA50579.1"/>
    <property type="molecule type" value="Genomic_DNA"/>
</dbReference>
<keyword evidence="1" id="KW-0472">Membrane</keyword>
<dbReference type="AlphaFoldDB" id="A0A226DZD4"/>
<keyword evidence="3" id="KW-1185">Reference proteome</keyword>
<feature type="transmembrane region" description="Helical" evidence="1">
    <location>
        <begin position="58"/>
        <end position="81"/>
    </location>
</feature>
<proteinExistence type="predicted"/>
<gene>
    <name evidence="2" type="ORF">Fcan01_14641</name>
</gene>
<dbReference type="PANTHER" id="PTHR12480:SF13">
    <property type="entry name" value="LD14533P"/>
    <property type="match status" value="1"/>
</dbReference>
<organism evidence="2 3">
    <name type="scientific">Folsomia candida</name>
    <name type="common">Springtail</name>
    <dbReference type="NCBI Taxonomy" id="158441"/>
    <lineage>
        <taxon>Eukaryota</taxon>
        <taxon>Metazoa</taxon>
        <taxon>Ecdysozoa</taxon>
        <taxon>Arthropoda</taxon>
        <taxon>Hexapoda</taxon>
        <taxon>Collembola</taxon>
        <taxon>Entomobryomorpha</taxon>
        <taxon>Isotomoidea</taxon>
        <taxon>Isotomidae</taxon>
        <taxon>Proisotominae</taxon>
        <taxon>Folsomia</taxon>
    </lineage>
</organism>
<dbReference type="Proteomes" id="UP000198287">
    <property type="component" value="Unassembled WGS sequence"/>
</dbReference>
<keyword evidence="1" id="KW-1133">Transmembrane helix</keyword>
<dbReference type="OrthoDB" id="10063099at2759"/>
<evidence type="ECO:0000313" key="2">
    <source>
        <dbReference type="EMBL" id="OXA50579.1"/>
    </source>
</evidence>
<evidence type="ECO:0008006" key="4">
    <source>
        <dbReference type="Google" id="ProtNLM"/>
    </source>
</evidence>
<dbReference type="SUPFAM" id="SSF51197">
    <property type="entry name" value="Clavaminate synthase-like"/>
    <property type="match status" value="1"/>
</dbReference>
<dbReference type="GO" id="GO:0016706">
    <property type="term" value="F:2-oxoglutarate-dependent dioxygenase activity"/>
    <property type="evidence" value="ECO:0007669"/>
    <property type="project" value="TreeGrafter"/>
</dbReference>
<dbReference type="Gene3D" id="2.60.120.650">
    <property type="entry name" value="Cupin"/>
    <property type="match status" value="1"/>
</dbReference>